<dbReference type="SUPFAM" id="SSF56672">
    <property type="entry name" value="DNA/RNA polymerases"/>
    <property type="match status" value="1"/>
</dbReference>
<dbReference type="PANTHER" id="PTHR47510">
    <property type="entry name" value="REVERSE TRANSCRIPTASE DOMAIN-CONTAINING PROTEIN"/>
    <property type="match status" value="1"/>
</dbReference>
<dbReference type="OrthoDB" id="5988362at2759"/>
<keyword evidence="4" id="KW-1185">Reference proteome</keyword>
<keyword evidence="1" id="KW-0812">Transmembrane</keyword>
<dbReference type="Proteomes" id="UP000225706">
    <property type="component" value="Unassembled WGS sequence"/>
</dbReference>
<keyword evidence="1" id="KW-1133">Transmembrane helix</keyword>
<dbReference type="Pfam" id="PF00078">
    <property type="entry name" value="RVT_1"/>
    <property type="match status" value="1"/>
</dbReference>
<proteinExistence type="predicted"/>
<gene>
    <name evidence="3" type="primary">pol</name>
    <name evidence="3" type="ORF">AWC38_SpisGene8688</name>
</gene>
<dbReference type="InterPro" id="IPR005135">
    <property type="entry name" value="Endo/exonuclease/phosphatase"/>
</dbReference>
<dbReference type="InterPro" id="IPR000477">
    <property type="entry name" value="RT_dom"/>
</dbReference>
<dbReference type="SUPFAM" id="SSF56219">
    <property type="entry name" value="DNase I-like"/>
    <property type="match status" value="1"/>
</dbReference>
<evidence type="ECO:0000259" key="2">
    <source>
        <dbReference type="PROSITE" id="PS50878"/>
    </source>
</evidence>
<name>A0A2B4SCV9_STYPI</name>
<evidence type="ECO:0000313" key="4">
    <source>
        <dbReference type="Proteomes" id="UP000225706"/>
    </source>
</evidence>
<keyword evidence="3" id="KW-0695">RNA-directed DNA polymerase</keyword>
<dbReference type="PANTHER" id="PTHR47510:SF3">
    <property type="entry name" value="ENDO_EXONUCLEASE_PHOSPHATASE DOMAIN-CONTAINING PROTEIN"/>
    <property type="match status" value="1"/>
</dbReference>
<dbReference type="Pfam" id="PF14529">
    <property type="entry name" value="Exo_endo_phos_2"/>
    <property type="match status" value="1"/>
</dbReference>
<protein>
    <submittedName>
        <fullName evidence="3">RNA-directed DNA polymerase from mobile element jockey</fullName>
    </submittedName>
</protein>
<accession>A0A2B4SCV9</accession>
<evidence type="ECO:0000313" key="3">
    <source>
        <dbReference type="EMBL" id="PFX26660.1"/>
    </source>
</evidence>
<comment type="caution">
    <text evidence="3">The sequence shown here is derived from an EMBL/GenBank/DDBJ whole genome shotgun (WGS) entry which is preliminary data.</text>
</comment>
<evidence type="ECO:0000256" key="1">
    <source>
        <dbReference type="SAM" id="Phobius"/>
    </source>
</evidence>
<reference evidence="4" key="1">
    <citation type="journal article" date="2017" name="bioRxiv">
        <title>Comparative analysis of the genomes of Stylophora pistillata and Acropora digitifera provides evidence for extensive differences between species of corals.</title>
        <authorList>
            <person name="Voolstra C.R."/>
            <person name="Li Y."/>
            <person name="Liew Y.J."/>
            <person name="Baumgarten S."/>
            <person name="Zoccola D."/>
            <person name="Flot J.-F."/>
            <person name="Tambutte S."/>
            <person name="Allemand D."/>
            <person name="Aranda M."/>
        </authorList>
    </citation>
    <scope>NUCLEOTIDE SEQUENCE [LARGE SCALE GENOMIC DNA]</scope>
</reference>
<keyword evidence="3" id="KW-0808">Transferase</keyword>
<dbReference type="PROSITE" id="PS50878">
    <property type="entry name" value="RT_POL"/>
    <property type="match status" value="1"/>
</dbReference>
<dbReference type="InterPro" id="IPR036691">
    <property type="entry name" value="Endo/exonu/phosph_ase_sf"/>
</dbReference>
<organism evidence="3 4">
    <name type="scientific">Stylophora pistillata</name>
    <name type="common">Smooth cauliflower coral</name>
    <dbReference type="NCBI Taxonomy" id="50429"/>
    <lineage>
        <taxon>Eukaryota</taxon>
        <taxon>Metazoa</taxon>
        <taxon>Cnidaria</taxon>
        <taxon>Anthozoa</taxon>
        <taxon>Hexacorallia</taxon>
        <taxon>Scleractinia</taxon>
        <taxon>Astrocoeniina</taxon>
        <taxon>Pocilloporidae</taxon>
        <taxon>Stylophora</taxon>
    </lineage>
</organism>
<feature type="domain" description="Reverse transcriptase" evidence="2">
    <location>
        <begin position="604"/>
        <end position="843"/>
    </location>
</feature>
<dbReference type="CDD" id="cd01650">
    <property type="entry name" value="RT_nLTR_like"/>
    <property type="match status" value="1"/>
</dbReference>
<dbReference type="InterPro" id="IPR043502">
    <property type="entry name" value="DNA/RNA_pol_sf"/>
</dbReference>
<keyword evidence="1" id="KW-0472">Membrane</keyword>
<dbReference type="Gene3D" id="3.60.10.10">
    <property type="entry name" value="Endonuclease/exonuclease/phosphatase"/>
    <property type="match status" value="1"/>
</dbReference>
<sequence>MLSKSQYEVLVGISAALYLFHLLCFILPVNRHKIFRHGSLLGEEPLEGLNERWKSDFKAKIAQTALNEFAARAVDMAGNHKVKLSKHTTSTLAYCLCLSLLLSSGNVERNPGPKSTSQSGNFKLSTVKGLRICNLNVRSLVNKMDEIRVFCETHLPHVLSLNETWLDSSISDSEIQLPGYSLVRRDKTRRNGGVLIYISSNLNYKVIQEFENDQPDIQCLWMEITPPKSKGFIFCSCYRPPNADNVATYVEGLRNMLTVMADREKEIVITGDLNFDLKQSNKPASTKRFMNMAKEFSLRQIIDNFTRITENSKTLIDLFFTSRPDLYVSGVIPVGFSDHSATYAVRKLHRLKPPPPRIIDTRNFKRFNRDAFIEDLNKVPWSLINSFADVEDAWDSFKHLFCEVADTHAPRIRVRVRGNKVPWLTREVKHLINERDRFHNLALRSNNELHWSSYKRLRNVVTLKLRKEKERYYNELFQETRGDSRGTWKNLKRLLGNGSKSSSATARTANEAKDKCNTFNSFFVSCAEDLRSIHRSTARSFSKWLPQIVRPEKFNLRKITVTEVRKALKDLKPKKATGVDGIPSRLLKDGSDALAYPLSLIFNLTIQQNVIPAEWKKAKVTPLHKSGSKDDPRNYRPISVLPVVSKVLERLIHKQLASFFDDHNLLCKLQSGFRRMHSTETAVTYFADEILLNMDKGLVTGSVFIDLAKAFDTVDHDILLRKLEYYGICEESLLWFKDYFTGRKQFVQIDSHSSEELAITSGVPQGSILGPLLFIVYINDLPRCVKHCSVNMYADDTVLYLAGPTVDNLTFYFNQDLQCLSEWLEDNNLVLNVSKTNFVVLGC</sequence>
<keyword evidence="3" id="KW-0548">Nucleotidyltransferase</keyword>
<dbReference type="AlphaFoldDB" id="A0A2B4SCV9"/>
<feature type="transmembrane region" description="Helical" evidence="1">
    <location>
        <begin position="7"/>
        <end position="29"/>
    </location>
</feature>
<dbReference type="GO" id="GO:0003964">
    <property type="term" value="F:RNA-directed DNA polymerase activity"/>
    <property type="evidence" value="ECO:0007669"/>
    <property type="project" value="UniProtKB-KW"/>
</dbReference>
<dbReference type="EMBL" id="LSMT01000121">
    <property type="protein sequence ID" value="PFX26660.1"/>
    <property type="molecule type" value="Genomic_DNA"/>
</dbReference>